<protein>
    <submittedName>
        <fullName evidence="4">Sulfotransferase</fullName>
    </submittedName>
</protein>
<dbReference type="InterPro" id="IPR037359">
    <property type="entry name" value="NST/OST"/>
</dbReference>
<proteinExistence type="predicted"/>
<keyword evidence="1 4" id="KW-0808">Transferase</keyword>
<dbReference type="InterPro" id="IPR000863">
    <property type="entry name" value="Sulfotransferase_dom"/>
</dbReference>
<evidence type="ECO:0000256" key="1">
    <source>
        <dbReference type="ARBA" id="ARBA00022679"/>
    </source>
</evidence>
<evidence type="ECO:0000256" key="2">
    <source>
        <dbReference type="ARBA" id="ARBA00023180"/>
    </source>
</evidence>
<evidence type="ECO:0000259" key="3">
    <source>
        <dbReference type="Pfam" id="PF00685"/>
    </source>
</evidence>
<dbReference type="InterPro" id="IPR027417">
    <property type="entry name" value="P-loop_NTPase"/>
</dbReference>
<dbReference type="GO" id="GO:0008146">
    <property type="term" value="F:sulfotransferase activity"/>
    <property type="evidence" value="ECO:0007669"/>
    <property type="project" value="InterPro"/>
</dbReference>
<dbReference type="Pfam" id="PF00685">
    <property type="entry name" value="Sulfotransfer_1"/>
    <property type="match status" value="1"/>
</dbReference>
<sequence length="248" mass="29036">MPNFLIIGAQKCGTTSLYNYVMDHPQMTPATTKEVHFFDFNFAQGWDWYLQHFLAPVGGENLITGEASPYYLFHPLVPQRVRALLPEVKLIVLLRNPVDRAWSHYHHEVRWGFESLPFEEAMAAEAARLAGEVEKMRLDENYYSYNHQHYTYLARGIYVEQLQRWMELFPRNQFLILKTEDLEANPAAVVSQTLRFFGLPEVQGGVKVRYNAGAYPQMSDGWRQKLGEYFRSPNQRLEEYLGINFDWS</sequence>
<evidence type="ECO:0000313" key="4">
    <source>
        <dbReference type="EMBL" id="HGG01278.1"/>
    </source>
</evidence>
<dbReference type="EMBL" id="DSPX01000120">
    <property type="protein sequence ID" value="HGG01278.1"/>
    <property type="molecule type" value="Genomic_DNA"/>
</dbReference>
<feature type="domain" description="Sulfotransferase" evidence="3">
    <location>
        <begin position="3"/>
        <end position="201"/>
    </location>
</feature>
<accession>A0A7C3VMA8</accession>
<dbReference type="Gene3D" id="3.40.50.300">
    <property type="entry name" value="P-loop containing nucleotide triphosphate hydrolases"/>
    <property type="match status" value="1"/>
</dbReference>
<gene>
    <name evidence="4" type="ORF">ENR15_11675</name>
</gene>
<organism evidence="4">
    <name type="scientific">Planktothricoides sp. SpSt-374</name>
    <dbReference type="NCBI Taxonomy" id="2282167"/>
    <lineage>
        <taxon>Bacteria</taxon>
        <taxon>Bacillati</taxon>
        <taxon>Cyanobacteriota</taxon>
        <taxon>Cyanophyceae</taxon>
        <taxon>Oscillatoriophycideae</taxon>
        <taxon>Oscillatoriales</taxon>
        <taxon>Oscillatoriaceae</taxon>
        <taxon>Planktothricoides</taxon>
    </lineage>
</organism>
<keyword evidence="2" id="KW-0325">Glycoprotein</keyword>
<comment type="caution">
    <text evidence="4">The sequence shown here is derived from an EMBL/GenBank/DDBJ whole genome shotgun (WGS) entry which is preliminary data.</text>
</comment>
<dbReference type="PANTHER" id="PTHR10605">
    <property type="entry name" value="HEPARAN SULFATE SULFOTRANSFERASE"/>
    <property type="match status" value="1"/>
</dbReference>
<reference evidence="4" key="1">
    <citation type="journal article" date="2020" name="mSystems">
        <title>Genome- and Community-Level Interaction Insights into Carbon Utilization and Element Cycling Functions of Hydrothermarchaeota in Hydrothermal Sediment.</title>
        <authorList>
            <person name="Zhou Z."/>
            <person name="Liu Y."/>
            <person name="Xu W."/>
            <person name="Pan J."/>
            <person name="Luo Z.H."/>
            <person name="Li M."/>
        </authorList>
    </citation>
    <scope>NUCLEOTIDE SEQUENCE [LARGE SCALE GENOMIC DNA]</scope>
    <source>
        <strain evidence="4">SpSt-374</strain>
    </source>
</reference>
<name>A0A7C3VMA8_9CYAN</name>
<dbReference type="AlphaFoldDB" id="A0A7C3VMA8"/>
<dbReference type="PANTHER" id="PTHR10605:SF56">
    <property type="entry name" value="BIFUNCTIONAL HEPARAN SULFATE N-DEACETYLASE_N-SULFOTRANSFERASE"/>
    <property type="match status" value="1"/>
</dbReference>
<dbReference type="SUPFAM" id="SSF52540">
    <property type="entry name" value="P-loop containing nucleoside triphosphate hydrolases"/>
    <property type="match status" value="1"/>
</dbReference>